<evidence type="ECO:0000256" key="5">
    <source>
        <dbReference type="ARBA" id="ARBA00022692"/>
    </source>
</evidence>
<dbReference type="PANTHER" id="PTHR42929">
    <property type="entry name" value="INNER MEMBRANE ABC TRANSPORTER PERMEASE PROTEIN YDCU-RELATED-RELATED"/>
    <property type="match status" value="1"/>
</dbReference>
<comment type="caution">
    <text evidence="10">The sequence shown here is derived from an EMBL/GenBank/DDBJ whole genome shotgun (WGS) entry which is preliminary data.</text>
</comment>
<dbReference type="RefSeq" id="WP_126978235.1">
    <property type="nucleotide sequence ID" value="NZ_PQSP01000001.1"/>
</dbReference>
<dbReference type="Gene3D" id="1.10.3720.10">
    <property type="entry name" value="MetI-like"/>
    <property type="match status" value="1"/>
</dbReference>
<gene>
    <name evidence="10" type="primary">potH_1</name>
    <name evidence="10" type="ORF">CUZ56_00731</name>
</gene>
<organism evidence="10 11">
    <name type="scientific">Saezia sanguinis</name>
    <dbReference type="NCBI Taxonomy" id="1965230"/>
    <lineage>
        <taxon>Bacteria</taxon>
        <taxon>Pseudomonadati</taxon>
        <taxon>Pseudomonadota</taxon>
        <taxon>Betaproteobacteria</taxon>
        <taxon>Burkholderiales</taxon>
        <taxon>Saeziaceae</taxon>
        <taxon>Saezia</taxon>
    </lineage>
</organism>
<dbReference type="PROSITE" id="PS50928">
    <property type="entry name" value="ABC_TM1"/>
    <property type="match status" value="1"/>
</dbReference>
<protein>
    <submittedName>
        <fullName evidence="10">Putrescine transport system permease protein PotH</fullName>
    </submittedName>
</protein>
<evidence type="ECO:0000259" key="9">
    <source>
        <dbReference type="PROSITE" id="PS50928"/>
    </source>
</evidence>
<dbReference type="PANTHER" id="PTHR42929:SF3">
    <property type="entry name" value="PUTRESCINE TRANSPORT SYSTEM PERMEASE PROTEIN POTH"/>
    <property type="match status" value="1"/>
</dbReference>
<feature type="transmembrane region" description="Helical" evidence="8">
    <location>
        <begin position="21"/>
        <end position="47"/>
    </location>
</feature>
<dbReference type="Pfam" id="PF00528">
    <property type="entry name" value="BPD_transp_1"/>
    <property type="match status" value="1"/>
</dbReference>
<keyword evidence="11" id="KW-1185">Reference proteome</keyword>
<dbReference type="SUPFAM" id="SSF161098">
    <property type="entry name" value="MetI-like"/>
    <property type="match status" value="1"/>
</dbReference>
<feature type="domain" description="ABC transmembrane type-1" evidence="9">
    <location>
        <begin position="91"/>
        <end position="307"/>
    </location>
</feature>
<keyword evidence="4" id="KW-1003">Cell membrane</keyword>
<comment type="subcellular location">
    <subcellularLocation>
        <location evidence="1 8">Cell membrane</location>
        <topology evidence="1 8">Multi-pass membrane protein</topology>
    </subcellularLocation>
</comment>
<dbReference type="GO" id="GO:0005886">
    <property type="term" value="C:plasma membrane"/>
    <property type="evidence" value="ECO:0007669"/>
    <property type="project" value="UniProtKB-SubCell"/>
</dbReference>
<dbReference type="EMBL" id="PQSP01000001">
    <property type="protein sequence ID" value="RUS68244.1"/>
    <property type="molecule type" value="Genomic_DNA"/>
</dbReference>
<feature type="transmembrane region" description="Helical" evidence="8">
    <location>
        <begin position="286"/>
        <end position="307"/>
    </location>
</feature>
<feature type="transmembrane region" description="Helical" evidence="8">
    <location>
        <begin position="182"/>
        <end position="206"/>
    </location>
</feature>
<dbReference type="GO" id="GO:0055085">
    <property type="term" value="P:transmembrane transport"/>
    <property type="evidence" value="ECO:0007669"/>
    <property type="project" value="InterPro"/>
</dbReference>
<comment type="similarity">
    <text evidence="2">Belongs to the binding-protein-dependent transport system permease family. CysTW subfamily.</text>
</comment>
<accession>A0A433SHW3</accession>
<name>A0A433SHW3_9BURK</name>
<dbReference type="CDD" id="cd06261">
    <property type="entry name" value="TM_PBP2"/>
    <property type="match status" value="1"/>
</dbReference>
<keyword evidence="7 8" id="KW-0472">Membrane</keyword>
<evidence type="ECO:0000313" key="11">
    <source>
        <dbReference type="Proteomes" id="UP000286947"/>
    </source>
</evidence>
<evidence type="ECO:0000256" key="4">
    <source>
        <dbReference type="ARBA" id="ARBA00022475"/>
    </source>
</evidence>
<evidence type="ECO:0000256" key="7">
    <source>
        <dbReference type="ARBA" id="ARBA00023136"/>
    </source>
</evidence>
<dbReference type="OrthoDB" id="9808619at2"/>
<evidence type="ECO:0000256" key="1">
    <source>
        <dbReference type="ARBA" id="ARBA00004651"/>
    </source>
</evidence>
<proteinExistence type="inferred from homology"/>
<dbReference type="InterPro" id="IPR000515">
    <property type="entry name" value="MetI-like"/>
</dbReference>
<evidence type="ECO:0000256" key="3">
    <source>
        <dbReference type="ARBA" id="ARBA00022448"/>
    </source>
</evidence>
<reference evidence="10 11" key="1">
    <citation type="submission" date="2018-01" db="EMBL/GenBank/DDBJ databases">
        <title>Saezia sanguinis gen. nov., sp. nov., in the order Burkholderiales isolated from human blood.</title>
        <authorList>
            <person name="Medina-Pascual M.J."/>
            <person name="Valdezate S."/>
            <person name="Monzon S."/>
            <person name="Cuesta I."/>
            <person name="Carrasco G."/>
            <person name="Villalon P."/>
            <person name="Saez-Nieto J.A."/>
        </authorList>
    </citation>
    <scope>NUCLEOTIDE SEQUENCE [LARGE SCALE GENOMIC DNA]</scope>
    <source>
        <strain evidence="10 11">CNM695-12</strain>
    </source>
</reference>
<dbReference type="Proteomes" id="UP000286947">
    <property type="component" value="Unassembled WGS sequence"/>
</dbReference>
<feature type="transmembrane region" description="Helical" evidence="8">
    <location>
        <begin position="126"/>
        <end position="144"/>
    </location>
</feature>
<evidence type="ECO:0000313" key="10">
    <source>
        <dbReference type="EMBL" id="RUS68244.1"/>
    </source>
</evidence>
<dbReference type="AlphaFoldDB" id="A0A433SHW3"/>
<keyword evidence="6 8" id="KW-1133">Transmembrane helix</keyword>
<dbReference type="InterPro" id="IPR035906">
    <property type="entry name" value="MetI-like_sf"/>
</dbReference>
<keyword evidence="5 8" id="KW-0812">Transmembrane</keyword>
<keyword evidence="3 8" id="KW-0813">Transport</keyword>
<feature type="transmembrane region" description="Helical" evidence="8">
    <location>
        <begin position="91"/>
        <end position="114"/>
    </location>
</feature>
<sequence length="317" mass="36050">MTTRAIRLMQRQWRKLRRGRTAVIGIPYTWLLIFFLLPFLIVLAMSFRVVMPDGITLSNLFNLSDGETANFTLKLSNYWRLFTERYYWETYVYSVIYAAVTTAICLFIGYPFAYFMARAPKTIQPLLLMAVMVPFWTSFLLRVYAWKGLLDANSGWVGMLIHSLGLDSLLVHMGLISNPGQYLYTSLSLLLGMTYTYLPFMILPLYGTLSKMDHRLLEAAQDLGATPWQTFWKITVPLSVTGVVAGSMLVFIPCIGEYVIPKLLGDPSILTVGQTLYDEFSSNNDWPMASSLAVVMIMIIIVPMALFNNAMAKEEKR</sequence>
<evidence type="ECO:0000256" key="8">
    <source>
        <dbReference type="RuleBase" id="RU363032"/>
    </source>
</evidence>
<evidence type="ECO:0000256" key="6">
    <source>
        <dbReference type="ARBA" id="ARBA00022989"/>
    </source>
</evidence>
<evidence type="ECO:0000256" key="2">
    <source>
        <dbReference type="ARBA" id="ARBA00007069"/>
    </source>
</evidence>